<evidence type="ECO:0000256" key="15">
    <source>
        <dbReference type="ARBA" id="ARBA00032605"/>
    </source>
</evidence>
<dbReference type="AlphaFoldDB" id="A0A519BGX9"/>
<feature type="transmembrane region" description="Helical" evidence="19">
    <location>
        <begin position="92"/>
        <end position="111"/>
    </location>
</feature>
<comment type="catalytic activity">
    <reaction evidence="17 19">
        <text>alpha-ribazole + adenosylcob(III)inamide-GDP = adenosylcob(III)alamin + GMP + H(+)</text>
        <dbReference type="Rhea" id="RHEA:16049"/>
        <dbReference type="ChEBI" id="CHEBI:10329"/>
        <dbReference type="ChEBI" id="CHEBI:15378"/>
        <dbReference type="ChEBI" id="CHEBI:18408"/>
        <dbReference type="ChEBI" id="CHEBI:58115"/>
        <dbReference type="ChEBI" id="CHEBI:60487"/>
        <dbReference type="EC" id="2.7.8.26"/>
    </reaction>
</comment>
<dbReference type="GO" id="GO:0009236">
    <property type="term" value="P:cobalamin biosynthetic process"/>
    <property type="evidence" value="ECO:0007669"/>
    <property type="project" value="UniProtKB-UniRule"/>
</dbReference>
<evidence type="ECO:0000256" key="14">
    <source>
        <dbReference type="ARBA" id="ARBA00025228"/>
    </source>
</evidence>
<dbReference type="PANTHER" id="PTHR34148:SF1">
    <property type="entry name" value="ADENOSYLCOBINAMIDE-GDP RIBAZOLETRANSFERASE"/>
    <property type="match status" value="1"/>
</dbReference>
<dbReference type="Pfam" id="PF02654">
    <property type="entry name" value="CobS"/>
    <property type="match status" value="1"/>
</dbReference>
<sequence length="318" mass="34931">MKKILTAISFLTIFNFDSIFKNGADKTLKSNRNTVYTVSEDNKNKTGAAYISDADVHTNGALDSKNNNMYGTAQRTDTGVYSGLHLVKSIKFFPLAGLFIGLNIAILYIVFNKITFSPGIASIISIAGLFIITGGLHFDGLSDTSDGLMAFLKTGDKNKFYNAMKDVNTGLAGTISVIFYIVLLYKIILDFNSFQTYNRLYGIYALICFPVVGRYTIVLMSYFTVTPENFRGIGSIFTEGTDILTFISASAITLIIVVLFFGYSGLFALLATSLIMLIVCYFFIKKFGGVNGDMLGFGVKISEIIFLISLLDFIKTGF</sequence>
<comment type="catalytic activity">
    <reaction evidence="18 19">
        <text>alpha-ribazole 5'-phosphate + adenosylcob(III)inamide-GDP = adenosylcob(III)alamin 5'-phosphate + GMP + H(+)</text>
        <dbReference type="Rhea" id="RHEA:23560"/>
        <dbReference type="ChEBI" id="CHEBI:15378"/>
        <dbReference type="ChEBI" id="CHEBI:57918"/>
        <dbReference type="ChEBI" id="CHEBI:58115"/>
        <dbReference type="ChEBI" id="CHEBI:60487"/>
        <dbReference type="ChEBI" id="CHEBI:60493"/>
        <dbReference type="EC" id="2.7.8.26"/>
    </reaction>
</comment>
<reference evidence="20 21" key="1">
    <citation type="journal article" date="2019" name="ISME J.">
        <title>Insights into ecological role of a new deltaproteobacterial order Candidatus Acidulodesulfobacterales by metagenomics and metatranscriptomics.</title>
        <authorList>
            <person name="Tan S."/>
            <person name="Liu J."/>
            <person name="Fang Y."/>
            <person name="Hedlund B.P."/>
            <person name="Lian Z.H."/>
            <person name="Huang L.Y."/>
            <person name="Li J.T."/>
            <person name="Huang L.N."/>
            <person name="Li W.J."/>
            <person name="Jiang H.C."/>
            <person name="Dong H.L."/>
            <person name="Shu W.S."/>
        </authorList>
    </citation>
    <scope>NUCLEOTIDE SEQUENCE [LARGE SCALE GENOMIC DNA]</scope>
    <source>
        <strain evidence="20">AP2</strain>
    </source>
</reference>
<dbReference type="UniPathway" id="UPA00148">
    <property type="reaction ID" value="UER00238"/>
</dbReference>
<accession>A0A519BGX9</accession>
<comment type="subcellular location">
    <subcellularLocation>
        <location evidence="2 19">Cell membrane</location>
        <topology evidence="2 19">Multi-pass membrane protein</topology>
    </subcellularLocation>
</comment>
<evidence type="ECO:0000256" key="13">
    <source>
        <dbReference type="ARBA" id="ARBA00023136"/>
    </source>
</evidence>
<feature type="transmembrane region" description="Helical" evidence="19">
    <location>
        <begin position="118"/>
        <end position="138"/>
    </location>
</feature>
<dbReference type="Proteomes" id="UP000316562">
    <property type="component" value="Unassembled WGS sequence"/>
</dbReference>
<evidence type="ECO:0000256" key="19">
    <source>
        <dbReference type="HAMAP-Rule" id="MF_00719"/>
    </source>
</evidence>
<comment type="similarity">
    <text evidence="4 19">Belongs to the CobS family.</text>
</comment>
<dbReference type="EMBL" id="SGBC01000002">
    <property type="protein sequence ID" value="RZD16514.1"/>
    <property type="molecule type" value="Genomic_DNA"/>
</dbReference>
<comment type="function">
    <text evidence="14 19">Joins adenosylcobinamide-GDP and alpha-ribazole to generate adenosylcobalamin (Ado-cobalamin). Also synthesizes adenosylcobalamin 5'-phosphate from adenosylcobinamide-GDP and alpha-ribazole 5'-phosphate.</text>
</comment>
<evidence type="ECO:0000256" key="5">
    <source>
        <dbReference type="ARBA" id="ARBA00013200"/>
    </source>
</evidence>
<evidence type="ECO:0000256" key="11">
    <source>
        <dbReference type="ARBA" id="ARBA00022842"/>
    </source>
</evidence>
<evidence type="ECO:0000313" key="21">
    <source>
        <dbReference type="Proteomes" id="UP000316562"/>
    </source>
</evidence>
<comment type="pathway">
    <text evidence="3 19">Cofactor biosynthesis; adenosylcobalamin biosynthesis; adenosylcobalamin from cob(II)yrinate a,c-diamide: step 7/7.</text>
</comment>
<evidence type="ECO:0000256" key="3">
    <source>
        <dbReference type="ARBA" id="ARBA00004663"/>
    </source>
</evidence>
<evidence type="ECO:0000256" key="12">
    <source>
        <dbReference type="ARBA" id="ARBA00022989"/>
    </source>
</evidence>
<gene>
    <name evidence="19" type="primary">cobS</name>
    <name evidence="20" type="ORF">EVJ46_05735</name>
</gene>
<name>A0A519BGX9_ACIG2</name>
<evidence type="ECO:0000313" key="20">
    <source>
        <dbReference type="EMBL" id="RZD16514.1"/>
    </source>
</evidence>
<comment type="caution">
    <text evidence="20">The sequence shown here is derived from an EMBL/GenBank/DDBJ whole genome shotgun (WGS) entry which is preliminary data.</text>
</comment>
<evidence type="ECO:0000256" key="6">
    <source>
        <dbReference type="ARBA" id="ARBA00015850"/>
    </source>
</evidence>
<evidence type="ECO:0000256" key="8">
    <source>
        <dbReference type="ARBA" id="ARBA00022573"/>
    </source>
</evidence>
<evidence type="ECO:0000256" key="17">
    <source>
        <dbReference type="ARBA" id="ARBA00048623"/>
    </source>
</evidence>
<evidence type="ECO:0000256" key="4">
    <source>
        <dbReference type="ARBA" id="ARBA00010561"/>
    </source>
</evidence>
<proteinExistence type="inferred from homology"/>
<dbReference type="GO" id="GO:0008818">
    <property type="term" value="F:cobalamin 5'-phosphate synthase activity"/>
    <property type="evidence" value="ECO:0007669"/>
    <property type="project" value="UniProtKB-UniRule"/>
</dbReference>
<dbReference type="InterPro" id="IPR003805">
    <property type="entry name" value="CobS"/>
</dbReference>
<feature type="transmembrane region" description="Helical" evidence="19">
    <location>
        <begin position="296"/>
        <end position="314"/>
    </location>
</feature>
<dbReference type="GO" id="GO:0051073">
    <property type="term" value="F:adenosylcobinamide-GDP ribazoletransferase activity"/>
    <property type="evidence" value="ECO:0007669"/>
    <property type="project" value="UniProtKB-UniRule"/>
</dbReference>
<evidence type="ECO:0000256" key="7">
    <source>
        <dbReference type="ARBA" id="ARBA00022475"/>
    </source>
</evidence>
<evidence type="ECO:0000256" key="9">
    <source>
        <dbReference type="ARBA" id="ARBA00022679"/>
    </source>
</evidence>
<evidence type="ECO:0000256" key="16">
    <source>
        <dbReference type="ARBA" id="ARBA00032853"/>
    </source>
</evidence>
<keyword evidence="7 19" id="KW-1003">Cell membrane</keyword>
<feature type="transmembrane region" description="Helical" evidence="19">
    <location>
        <begin position="170"/>
        <end position="189"/>
    </location>
</feature>
<keyword evidence="13 19" id="KW-0472">Membrane</keyword>
<comment type="cofactor">
    <cofactor evidence="1 19">
        <name>Mg(2+)</name>
        <dbReference type="ChEBI" id="CHEBI:18420"/>
    </cofactor>
</comment>
<keyword evidence="12 19" id="KW-1133">Transmembrane helix</keyword>
<dbReference type="HAMAP" id="MF_00719">
    <property type="entry name" value="CobS"/>
    <property type="match status" value="1"/>
</dbReference>
<keyword evidence="9 19" id="KW-0808">Transferase</keyword>
<keyword evidence="8 19" id="KW-0169">Cobalamin biosynthesis</keyword>
<dbReference type="GO" id="GO:0005886">
    <property type="term" value="C:plasma membrane"/>
    <property type="evidence" value="ECO:0007669"/>
    <property type="project" value="UniProtKB-SubCell"/>
</dbReference>
<feature type="transmembrane region" description="Helical" evidence="19">
    <location>
        <begin position="266"/>
        <end position="284"/>
    </location>
</feature>
<feature type="transmembrane region" description="Helical" evidence="19">
    <location>
        <begin position="243"/>
        <end position="261"/>
    </location>
</feature>
<evidence type="ECO:0000256" key="10">
    <source>
        <dbReference type="ARBA" id="ARBA00022692"/>
    </source>
</evidence>
<keyword evidence="10 19" id="KW-0812">Transmembrane</keyword>
<dbReference type="PANTHER" id="PTHR34148">
    <property type="entry name" value="ADENOSYLCOBINAMIDE-GDP RIBAZOLETRANSFERASE"/>
    <property type="match status" value="1"/>
</dbReference>
<evidence type="ECO:0000256" key="1">
    <source>
        <dbReference type="ARBA" id="ARBA00001946"/>
    </source>
</evidence>
<organism evidence="20 21">
    <name type="scientific">Acididesulfobacter guangdongensis</name>
    <dbReference type="NCBI Taxonomy" id="2597225"/>
    <lineage>
        <taxon>Bacteria</taxon>
        <taxon>Deltaproteobacteria</taxon>
        <taxon>Candidatus Acidulodesulfobacterales</taxon>
        <taxon>Candidatus Acididesulfobacter</taxon>
    </lineage>
</organism>
<keyword evidence="11 19" id="KW-0460">Magnesium</keyword>
<feature type="transmembrane region" description="Helical" evidence="19">
    <location>
        <begin position="201"/>
        <end position="223"/>
    </location>
</feature>
<dbReference type="EC" id="2.7.8.26" evidence="5 19"/>
<evidence type="ECO:0000256" key="2">
    <source>
        <dbReference type="ARBA" id="ARBA00004651"/>
    </source>
</evidence>
<protein>
    <recommendedName>
        <fullName evidence="6 19">Adenosylcobinamide-GDP ribazoletransferase</fullName>
        <ecNumber evidence="5 19">2.7.8.26</ecNumber>
    </recommendedName>
    <alternativeName>
        <fullName evidence="16 19">Cobalamin synthase</fullName>
    </alternativeName>
    <alternativeName>
        <fullName evidence="15 19">Cobalamin-5'-phosphate synthase</fullName>
    </alternativeName>
</protein>
<evidence type="ECO:0000256" key="18">
    <source>
        <dbReference type="ARBA" id="ARBA00049504"/>
    </source>
</evidence>